<dbReference type="AlphaFoldDB" id="A0A2N9IJW9"/>
<dbReference type="SUPFAM" id="SSF54495">
    <property type="entry name" value="UBC-like"/>
    <property type="match status" value="1"/>
</dbReference>
<dbReference type="PANTHER" id="PTHR23306">
    <property type="entry name" value="TUMOR SUSCEPTIBILITY GENE 101 PROTEIN-RELATED"/>
    <property type="match status" value="1"/>
</dbReference>
<comment type="similarity">
    <text evidence="2">Belongs to the ubiquitin-conjugating enzyme family. UEV subfamily.</text>
</comment>
<keyword evidence="6 8" id="KW-0175">Coiled coil</keyword>
<dbReference type="Gene3D" id="6.10.140.820">
    <property type="match status" value="1"/>
</dbReference>
<dbReference type="PANTHER" id="PTHR23306:SF3">
    <property type="entry name" value="TUMOR SUPPRESSOR PROTEIN 101"/>
    <property type="match status" value="1"/>
</dbReference>
<evidence type="ECO:0000256" key="7">
    <source>
        <dbReference type="PROSITE-ProRule" id="PRU00644"/>
    </source>
</evidence>
<reference evidence="12" key="1">
    <citation type="submission" date="2018-02" db="EMBL/GenBank/DDBJ databases">
        <authorList>
            <person name="Cohen D.B."/>
            <person name="Kent A.D."/>
        </authorList>
    </citation>
    <scope>NUCLEOTIDE SEQUENCE</scope>
</reference>
<evidence type="ECO:0000256" key="6">
    <source>
        <dbReference type="ARBA" id="ARBA00023054"/>
    </source>
</evidence>
<feature type="region of interest" description="Disordered" evidence="9">
    <location>
        <begin position="160"/>
        <end position="219"/>
    </location>
</feature>
<dbReference type="InterPro" id="IPR052070">
    <property type="entry name" value="ESCRT-I_UEV_domain"/>
</dbReference>
<evidence type="ECO:0000256" key="3">
    <source>
        <dbReference type="ARBA" id="ARBA00022448"/>
    </source>
</evidence>
<dbReference type="InterPro" id="IPR008883">
    <property type="entry name" value="UEV_N"/>
</dbReference>
<dbReference type="InterPro" id="IPR037202">
    <property type="entry name" value="ESCRT_assembly_dom"/>
</dbReference>
<evidence type="ECO:0008006" key="13">
    <source>
        <dbReference type="Google" id="ProtNLM"/>
    </source>
</evidence>
<dbReference type="GO" id="GO:0008333">
    <property type="term" value="P:endosome to lysosome transport"/>
    <property type="evidence" value="ECO:0007669"/>
    <property type="project" value="TreeGrafter"/>
</dbReference>
<dbReference type="PROSITE" id="PS51322">
    <property type="entry name" value="UEV"/>
    <property type="match status" value="1"/>
</dbReference>
<comment type="subcellular location">
    <subcellularLocation>
        <location evidence="1">Endosome</location>
    </subcellularLocation>
</comment>
<dbReference type="Gene3D" id="3.10.110.10">
    <property type="entry name" value="Ubiquitin Conjugating Enzyme"/>
    <property type="match status" value="1"/>
</dbReference>
<protein>
    <recommendedName>
        <fullName evidence="13">UEV domain-containing protein</fullName>
    </recommendedName>
</protein>
<dbReference type="CDD" id="cd11685">
    <property type="entry name" value="UEV_TSG101-like"/>
    <property type="match status" value="1"/>
</dbReference>
<evidence type="ECO:0000256" key="2">
    <source>
        <dbReference type="ARBA" id="ARBA00009594"/>
    </source>
</evidence>
<dbReference type="GO" id="GO:0043130">
    <property type="term" value="F:ubiquitin binding"/>
    <property type="evidence" value="ECO:0007669"/>
    <property type="project" value="TreeGrafter"/>
</dbReference>
<dbReference type="GO" id="GO:0000813">
    <property type="term" value="C:ESCRT I complex"/>
    <property type="evidence" value="ECO:0007669"/>
    <property type="project" value="TreeGrafter"/>
</dbReference>
<dbReference type="InterPro" id="IPR016135">
    <property type="entry name" value="UBQ-conjugating_enzyme/RWD"/>
</dbReference>
<feature type="compositionally biased region" description="Pro residues" evidence="9">
    <location>
        <begin position="200"/>
        <end position="210"/>
    </location>
</feature>
<evidence type="ECO:0000259" key="10">
    <source>
        <dbReference type="PROSITE" id="PS51312"/>
    </source>
</evidence>
<dbReference type="EMBL" id="OIVN01005946">
    <property type="protein sequence ID" value="SPD24595.1"/>
    <property type="molecule type" value="Genomic_DNA"/>
</dbReference>
<dbReference type="InterPro" id="IPR017916">
    <property type="entry name" value="SB_dom"/>
</dbReference>
<evidence type="ECO:0000256" key="5">
    <source>
        <dbReference type="ARBA" id="ARBA00022927"/>
    </source>
</evidence>
<accession>A0A2N9IJW9</accession>
<keyword evidence="3 7" id="KW-0813">Transport</keyword>
<dbReference type="Pfam" id="PF05743">
    <property type="entry name" value="UEV"/>
    <property type="match status" value="1"/>
</dbReference>
<evidence type="ECO:0000256" key="8">
    <source>
        <dbReference type="SAM" id="Coils"/>
    </source>
</evidence>
<proteinExistence type="inferred from homology"/>
<evidence type="ECO:0000313" key="12">
    <source>
        <dbReference type="EMBL" id="SPD24595.1"/>
    </source>
</evidence>
<dbReference type="Pfam" id="PF09454">
    <property type="entry name" value="Vps23_core"/>
    <property type="match status" value="1"/>
</dbReference>
<evidence type="ECO:0000256" key="4">
    <source>
        <dbReference type="ARBA" id="ARBA00022753"/>
    </source>
</evidence>
<evidence type="ECO:0000259" key="11">
    <source>
        <dbReference type="PROSITE" id="PS51322"/>
    </source>
</evidence>
<feature type="compositionally biased region" description="Low complexity" evidence="9">
    <location>
        <begin position="176"/>
        <end position="193"/>
    </location>
</feature>
<dbReference type="SUPFAM" id="SSF140111">
    <property type="entry name" value="Endosomal sorting complex assembly domain"/>
    <property type="match status" value="1"/>
</dbReference>
<organism evidence="12">
    <name type="scientific">Fagus sylvatica</name>
    <name type="common">Beechnut</name>
    <dbReference type="NCBI Taxonomy" id="28930"/>
    <lineage>
        <taxon>Eukaryota</taxon>
        <taxon>Viridiplantae</taxon>
        <taxon>Streptophyta</taxon>
        <taxon>Embryophyta</taxon>
        <taxon>Tracheophyta</taxon>
        <taxon>Spermatophyta</taxon>
        <taxon>Magnoliopsida</taxon>
        <taxon>eudicotyledons</taxon>
        <taxon>Gunneridae</taxon>
        <taxon>Pentapetalae</taxon>
        <taxon>rosids</taxon>
        <taxon>fabids</taxon>
        <taxon>Fagales</taxon>
        <taxon>Fagaceae</taxon>
        <taxon>Fagus</taxon>
    </lineage>
</organism>
<evidence type="ECO:0000256" key="1">
    <source>
        <dbReference type="ARBA" id="ARBA00004177"/>
    </source>
</evidence>
<keyword evidence="4" id="KW-0967">Endosome</keyword>
<dbReference type="GO" id="GO:0015031">
    <property type="term" value="P:protein transport"/>
    <property type="evidence" value="ECO:0007669"/>
    <property type="project" value="UniProtKB-UniRule"/>
</dbReference>
<feature type="domain" description="UEV" evidence="11">
    <location>
        <begin position="22"/>
        <end position="166"/>
    </location>
</feature>
<keyword evidence="5 7" id="KW-0653">Protein transport</keyword>
<evidence type="ECO:0000256" key="9">
    <source>
        <dbReference type="SAM" id="MobiDB-lite"/>
    </source>
</evidence>
<feature type="coiled-coil region" evidence="8">
    <location>
        <begin position="266"/>
        <end position="293"/>
    </location>
</feature>
<gene>
    <name evidence="12" type="ORF">FSB_LOCUS52477</name>
</gene>
<sequence length="460" mass="51216">MVPPAGPAPLNPQQTQQFLSSVLSQRGPSALPYSEDTKWLIRQHLVALTSSYPSLDPKTATFTHNDGRSVNLLQAEGTIPMTFQGVTYNIPVIIWLMDSYPRHPPCVYVNPTRDMIIKRPHPHVNPSGLVSIPYLHNWIYPSSNLVDLVRNLGLHFSRDPPLYSQRRPNPNPNPNFNPNQSPSFSPNQAPNPAVSYARPTIPPRSYPPSPYGGGSVQTEDPAEVYKKNAVNKLVEVVHGDILSMRKAREAEMEGLFNAQGMLRHREDQLRKGVKEMHDEKEGLEQQLQMVLMNTDVLEAWLRENEGKVRSFGENVDVDDAFVCTDALSKQMMDCTAADLAIEDVVYSLDKAAQEGVLAFDQYLRNVRLLSREQFFHRATASKVRAAQMQAQVANMASRVSHYGGDTHEAQMQAQVANVAARISQYGGDTHEAQMQAQVANVAARISQYGGDTDALPRVRA</sequence>
<name>A0A2N9IJW9_FAGSY</name>
<dbReference type="PROSITE" id="PS51312">
    <property type="entry name" value="SB"/>
    <property type="match status" value="1"/>
</dbReference>
<feature type="domain" description="SB" evidence="10">
    <location>
        <begin position="325"/>
        <end position="393"/>
    </location>
</feature>